<dbReference type="Pfam" id="PF03094">
    <property type="entry name" value="Mlo"/>
    <property type="match status" value="1"/>
</dbReference>
<keyword evidence="5 8" id="KW-1133">Transmembrane helix</keyword>
<keyword evidence="3 8" id="KW-0812">Transmembrane</keyword>
<evidence type="ECO:0000256" key="1">
    <source>
        <dbReference type="ARBA" id="ARBA00004141"/>
    </source>
</evidence>
<feature type="transmembrane region" description="Helical" evidence="10">
    <location>
        <begin position="17"/>
        <end position="41"/>
    </location>
</feature>
<reference evidence="11 12" key="1">
    <citation type="journal article" date="2019" name="Plant Biotechnol. J.">
        <title>The red bayberry genome and genetic basis of sex determination.</title>
        <authorList>
            <person name="Jia H.M."/>
            <person name="Jia H.J."/>
            <person name="Cai Q.L."/>
            <person name="Wang Y."/>
            <person name="Zhao H.B."/>
            <person name="Yang W.F."/>
            <person name="Wang G.Y."/>
            <person name="Li Y.H."/>
            <person name="Zhan D.L."/>
            <person name="Shen Y.T."/>
            <person name="Niu Q.F."/>
            <person name="Chang L."/>
            <person name="Qiu J."/>
            <person name="Zhao L."/>
            <person name="Xie H.B."/>
            <person name="Fu W.Y."/>
            <person name="Jin J."/>
            <person name="Li X.W."/>
            <person name="Jiao Y."/>
            <person name="Zhou C.C."/>
            <person name="Tu T."/>
            <person name="Chai C.Y."/>
            <person name="Gao J.L."/>
            <person name="Fan L.J."/>
            <person name="van de Weg E."/>
            <person name="Wang J.Y."/>
            <person name="Gao Z.S."/>
        </authorList>
    </citation>
    <scope>NUCLEOTIDE SEQUENCE [LARGE SCALE GENOMIC DNA]</scope>
    <source>
        <tissue evidence="11">Leaves</tissue>
    </source>
</reference>
<dbReference type="GO" id="GO:0016020">
    <property type="term" value="C:membrane"/>
    <property type="evidence" value="ECO:0007669"/>
    <property type="project" value="UniProtKB-SubCell"/>
</dbReference>
<evidence type="ECO:0000313" key="12">
    <source>
        <dbReference type="Proteomes" id="UP000516437"/>
    </source>
</evidence>
<evidence type="ECO:0000256" key="2">
    <source>
        <dbReference type="ARBA" id="ARBA00006574"/>
    </source>
</evidence>
<keyword evidence="4 8" id="KW-0611">Plant defense</keyword>
<keyword evidence="8" id="KW-0112">Calmodulin-binding</keyword>
<dbReference type="OrthoDB" id="1388414at2759"/>
<accession>A0A6A1UL15</accession>
<evidence type="ECO:0000256" key="7">
    <source>
        <dbReference type="ARBA" id="ARBA00023265"/>
    </source>
</evidence>
<dbReference type="GO" id="GO:0006952">
    <property type="term" value="P:defense response"/>
    <property type="evidence" value="ECO:0007669"/>
    <property type="project" value="UniProtKB-KW"/>
</dbReference>
<feature type="transmembrane region" description="Helical" evidence="10">
    <location>
        <begin position="422"/>
        <end position="450"/>
    </location>
</feature>
<keyword evidence="7 8" id="KW-0568">Pathogenesis-related protein</keyword>
<dbReference type="InterPro" id="IPR004326">
    <property type="entry name" value="Mlo"/>
</dbReference>
<dbReference type="PANTHER" id="PTHR31942">
    <property type="entry name" value="MLO-LIKE PROTEIN 1"/>
    <property type="match status" value="1"/>
</dbReference>
<dbReference type="EMBL" id="RXIC02000140">
    <property type="protein sequence ID" value="KAB1200638.1"/>
    <property type="molecule type" value="Genomic_DNA"/>
</dbReference>
<dbReference type="Proteomes" id="UP000516437">
    <property type="component" value="Unassembled WGS sequence"/>
</dbReference>
<comment type="similarity">
    <text evidence="2 8">Belongs to the MLO family.</text>
</comment>
<comment type="subcellular location">
    <subcellularLocation>
        <location evidence="1 8">Membrane</location>
        <topology evidence="1 8">Multi-pass membrane protein</topology>
    </subcellularLocation>
</comment>
<evidence type="ECO:0000256" key="10">
    <source>
        <dbReference type="SAM" id="Phobius"/>
    </source>
</evidence>
<comment type="domain">
    <text evidence="8">The C-terminus contains a calmodulin-binding domain, which binds calmodulin in a calcium-dependent fashion.</text>
</comment>
<comment type="function">
    <text evidence="8">May be involved in modulation of pathogen defense and leaf cell death.</text>
</comment>
<evidence type="ECO:0000256" key="8">
    <source>
        <dbReference type="RuleBase" id="RU280816"/>
    </source>
</evidence>
<evidence type="ECO:0000256" key="3">
    <source>
        <dbReference type="ARBA" id="ARBA00022692"/>
    </source>
</evidence>
<feature type="transmembrane region" description="Helical" evidence="10">
    <location>
        <begin position="386"/>
        <end position="410"/>
    </location>
</feature>
<protein>
    <recommendedName>
        <fullName evidence="8">MLO-like protein</fullName>
    </recommendedName>
</protein>
<name>A0A6A1UL15_9ROSI</name>
<keyword evidence="6 8" id="KW-0472">Membrane</keyword>
<feature type="transmembrane region" description="Helical" evidence="10">
    <location>
        <begin position="62"/>
        <end position="80"/>
    </location>
</feature>
<keyword evidence="12" id="KW-1185">Reference proteome</keyword>
<evidence type="ECO:0000256" key="4">
    <source>
        <dbReference type="ARBA" id="ARBA00022821"/>
    </source>
</evidence>
<dbReference type="AlphaFoldDB" id="A0A6A1UL15"/>
<gene>
    <name evidence="8" type="primary">MLO</name>
    <name evidence="11" type="ORF">CJ030_MR0G006723</name>
</gene>
<feature type="region of interest" description="Disordered" evidence="9">
    <location>
        <begin position="508"/>
        <end position="530"/>
    </location>
</feature>
<evidence type="ECO:0000256" key="5">
    <source>
        <dbReference type="ARBA" id="ARBA00022989"/>
    </source>
</evidence>
<dbReference type="PANTHER" id="PTHR31942:SF52">
    <property type="entry name" value="MLO-LIKE PROTEIN 1"/>
    <property type="match status" value="1"/>
</dbReference>
<evidence type="ECO:0000256" key="6">
    <source>
        <dbReference type="ARBA" id="ARBA00023136"/>
    </source>
</evidence>
<proteinExistence type="inferred from homology"/>
<evidence type="ECO:0000256" key="9">
    <source>
        <dbReference type="SAM" id="MobiDB-lite"/>
    </source>
</evidence>
<sequence>MSGGEGEATTLEYTPTWVVAAVCTVIVAISLAVERILHFAGKKLKKMHQKPLFEALQKVKEELMLLGFISLLLTVFQNTISKFCVPEDLTRHMLPCKLEKGEQGESTEKATTTAHLQSFFASTISGNARRLLSEELSASQLSYCARKHKVPLLSVEALHHLHIFIFVLAIVHVTFCALTVLFGGAKIRQWKHWEDEIAKENYDANRVMKSKAVTHVHQHAFIKDHFLGIGKNSALLGWLQSFGKQFYGSVTKADYVTLRLGFIMTHCRGNRKLNFHKYMMRALEDDFKKVVGWHTYFWIAFIPFIDTNFHIYHIETPGIVTFEIKDLWDGVYPCRPSCRLLLAVGTKLEHVISQLAHEVAEKHVAIEGELVVQPSDEHFWFGRPQFVLFLIHFILFQNSFEIAFFFWIWFQYGFDSCIMGQVIYIIPRLIIGVFIQVLCSYSTLPLYAIVTQMGTSFKKAIFDEHVQVSLVGWAEKAKKKKGLKGAINDSGQGSSHEGSTVGIQLGTAFRKASTPQETEIQPVPVSEGSK</sequence>
<comment type="caution">
    <text evidence="11">The sequence shown here is derived from an EMBL/GenBank/DDBJ whole genome shotgun (WGS) entry which is preliminary data.</text>
</comment>
<evidence type="ECO:0000313" key="11">
    <source>
        <dbReference type="EMBL" id="KAB1200638.1"/>
    </source>
</evidence>
<feature type="transmembrane region" description="Helical" evidence="10">
    <location>
        <begin position="161"/>
        <end position="182"/>
    </location>
</feature>
<organism evidence="11 12">
    <name type="scientific">Morella rubra</name>
    <name type="common">Chinese bayberry</name>
    <dbReference type="NCBI Taxonomy" id="262757"/>
    <lineage>
        <taxon>Eukaryota</taxon>
        <taxon>Viridiplantae</taxon>
        <taxon>Streptophyta</taxon>
        <taxon>Embryophyta</taxon>
        <taxon>Tracheophyta</taxon>
        <taxon>Spermatophyta</taxon>
        <taxon>Magnoliopsida</taxon>
        <taxon>eudicotyledons</taxon>
        <taxon>Gunneridae</taxon>
        <taxon>Pentapetalae</taxon>
        <taxon>rosids</taxon>
        <taxon>fabids</taxon>
        <taxon>Fagales</taxon>
        <taxon>Myricaceae</taxon>
        <taxon>Morella</taxon>
    </lineage>
</organism>
<dbReference type="GO" id="GO:0005516">
    <property type="term" value="F:calmodulin binding"/>
    <property type="evidence" value="ECO:0007669"/>
    <property type="project" value="UniProtKB-KW"/>
</dbReference>